<keyword evidence="2" id="KW-0813">Transport</keyword>
<comment type="subcellular location">
    <subcellularLocation>
        <location evidence="1">Cell outer membrane</location>
        <topology evidence="1">Multi-pass membrane protein</topology>
    </subcellularLocation>
</comment>
<feature type="chain" id="PRO_5009241164" evidence="13">
    <location>
        <begin position="28"/>
        <end position="902"/>
    </location>
</feature>
<dbReference type="GO" id="GO:0009279">
    <property type="term" value="C:cell outer membrane"/>
    <property type="evidence" value="ECO:0007669"/>
    <property type="project" value="UniProtKB-SubCell"/>
</dbReference>
<dbReference type="InterPro" id="IPR039426">
    <property type="entry name" value="TonB-dep_rcpt-like"/>
</dbReference>
<evidence type="ECO:0000256" key="12">
    <source>
        <dbReference type="RuleBase" id="RU003357"/>
    </source>
</evidence>
<evidence type="ECO:0000256" key="2">
    <source>
        <dbReference type="ARBA" id="ARBA00022448"/>
    </source>
</evidence>
<dbReference type="PANTHER" id="PTHR32552">
    <property type="entry name" value="FERRICHROME IRON RECEPTOR-RELATED"/>
    <property type="match status" value="1"/>
</dbReference>
<keyword evidence="5" id="KW-0812">Transmembrane</keyword>
<organism evidence="16 17">
    <name type="scientific">Terriglobus roseus</name>
    <dbReference type="NCBI Taxonomy" id="392734"/>
    <lineage>
        <taxon>Bacteria</taxon>
        <taxon>Pseudomonadati</taxon>
        <taxon>Acidobacteriota</taxon>
        <taxon>Terriglobia</taxon>
        <taxon>Terriglobales</taxon>
        <taxon>Acidobacteriaceae</taxon>
        <taxon>Terriglobus</taxon>
    </lineage>
</organism>
<evidence type="ECO:0000256" key="6">
    <source>
        <dbReference type="ARBA" id="ARBA00022729"/>
    </source>
</evidence>
<evidence type="ECO:0000256" key="5">
    <source>
        <dbReference type="ARBA" id="ARBA00022692"/>
    </source>
</evidence>
<feature type="domain" description="TonB-dependent receptor-like beta-barrel" evidence="14">
    <location>
        <begin position="382"/>
        <end position="837"/>
    </location>
</feature>
<keyword evidence="8" id="KW-0406">Ion transport</keyword>
<dbReference type="RefSeq" id="WP_083343990.1">
    <property type="nucleotide sequence ID" value="NZ_LT629690.1"/>
</dbReference>
<evidence type="ECO:0000256" key="13">
    <source>
        <dbReference type="SAM" id="SignalP"/>
    </source>
</evidence>
<dbReference type="SUPFAM" id="SSF49452">
    <property type="entry name" value="Starch-binding domain-like"/>
    <property type="match status" value="1"/>
</dbReference>
<evidence type="ECO:0000256" key="3">
    <source>
        <dbReference type="ARBA" id="ARBA00022452"/>
    </source>
</evidence>
<keyword evidence="17" id="KW-1185">Reference proteome</keyword>
<dbReference type="InterPro" id="IPR000531">
    <property type="entry name" value="Beta-barrel_TonB"/>
</dbReference>
<evidence type="ECO:0000256" key="4">
    <source>
        <dbReference type="ARBA" id="ARBA00022496"/>
    </source>
</evidence>
<dbReference type="Gene3D" id="2.60.40.1120">
    <property type="entry name" value="Carboxypeptidase-like, regulatory domain"/>
    <property type="match status" value="1"/>
</dbReference>
<dbReference type="Proteomes" id="UP000182427">
    <property type="component" value="Chromosome I"/>
</dbReference>
<evidence type="ECO:0000256" key="9">
    <source>
        <dbReference type="ARBA" id="ARBA00023077"/>
    </source>
</evidence>
<dbReference type="GO" id="GO:0015344">
    <property type="term" value="F:siderophore uptake transmembrane transporter activity"/>
    <property type="evidence" value="ECO:0007669"/>
    <property type="project" value="TreeGrafter"/>
</dbReference>
<feature type="signal peptide" evidence="13">
    <location>
        <begin position="1"/>
        <end position="27"/>
    </location>
</feature>
<evidence type="ECO:0000313" key="17">
    <source>
        <dbReference type="Proteomes" id="UP000182427"/>
    </source>
</evidence>
<sequence length="902" mass="97722">MNILKSHSKAALLATCATTLFTASLLAQSNGTVTGTVLDAKGTVITTATVRVTSEGGTNSRTVTTDTLGRYSISGLNPGTYTLEFVANGFALTSRQVSIVNGQTANLPVTLQVGSVSTEVNVEADATHSIAAALAPMDASLDARSARTSITQHFIQNFTSPVSDFGEAVQMAPGTFTTNSNGVGLGQSSTYFRGFPDGNYDIDFDGIPFYDTNTPTHHSWAFFPSQFLGGIDFDRSPGTASTIGPAPFGGSIHLLSKNLSPVSNIRGQVSFGSFNTQLYDGVYDTGSLFHGKFNASIDVHHMQSDGYQTWNHQTRNAGAIKAQYRFNDKNYLTGFSGVIWLDANTPNFNATRCQMYGASSGYTCTGSLAPFAGSGINFLLTDNSDPVNYLNNEYNTYHVPTDFEYVGVHSEFGKNFTLEVKPYTYNYDNGEKYTNATPITESKTINGSTTYNGLTIAPCNIPVVKKGVTAIPCGVDKYNSYRKYGETSQLSQVSSFGILRAGFWYEWAATNRHQTPSDPVNNWANQALSNFNESYWTNSYQPFAEYDFHVTRKFDVTLGTKFSHYDIATKQYADDGKTIGGLGTNDPNTFITNHGSYSAWLPSIDGNYKLKSNWSVYAQASTGSVVPPSAVFDYAQSPTGTPVKTLPKQQRSTTYQAGSVLKLKRVTFDADFYRTRFQNSYSSVLDSTGEPVYYLQPSSITKGFEAESNIYVIHGLSVYLNATVGRATYVGNLAVTCTSGTAGCSSKAPQLTVTAPSGLWVANTPSDTETEAVTWQHKGFDVGMFNKRVGTLYQDNGAYHNQATINPFTVSNLFFNYTVRSGGRFDQTKIRLSFNNLFNSHNITADKIAGTAATQNIAANGTTYVDPFNTTGQTPINGGDNISVLPGRSVMLSVTFGLSPKR</sequence>
<comment type="similarity">
    <text evidence="12">Belongs to the TonB-dependent receptor family.</text>
</comment>
<keyword evidence="3" id="KW-1134">Transmembrane beta strand</keyword>
<dbReference type="AlphaFoldDB" id="A0A1G7GR43"/>
<evidence type="ECO:0000259" key="15">
    <source>
        <dbReference type="Pfam" id="PF07715"/>
    </source>
</evidence>
<evidence type="ECO:0000256" key="1">
    <source>
        <dbReference type="ARBA" id="ARBA00004571"/>
    </source>
</evidence>
<proteinExistence type="inferred from homology"/>
<dbReference type="Pfam" id="PF07715">
    <property type="entry name" value="Plug"/>
    <property type="match status" value="1"/>
</dbReference>
<accession>A0A1G7GR43</accession>
<gene>
    <name evidence="16" type="ORF">SAMN05444167_0775</name>
</gene>
<evidence type="ECO:0000313" key="16">
    <source>
        <dbReference type="EMBL" id="SDE90648.1"/>
    </source>
</evidence>
<protein>
    <submittedName>
        <fullName evidence="16">Iron complex outermembrane recepter protein</fullName>
    </submittedName>
</protein>
<feature type="domain" description="TonB-dependent receptor plug" evidence="15">
    <location>
        <begin position="142"/>
        <end position="250"/>
    </location>
</feature>
<dbReference type="InterPro" id="IPR036942">
    <property type="entry name" value="Beta-barrel_TonB_sf"/>
</dbReference>
<dbReference type="OrthoDB" id="9760494at2"/>
<dbReference type="InterPro" id="IPR037066">
    <property type="entry name" value="Plug_dom_sf"/>
</dbReference>
<name>A0A1G7GR43_9BACT</name>
<evidence type="ECO:0000256" key="10">
    <source>
        <dbReference type="ARBA" id="ARBA00023136"/>
    </source>
</evidence>
<reference evidence="17" key="1">
    <citation type="submission" date="2016-10" db="EMBL/GenBank/DDBJ databases">
        <authorList>
            <person name="Varghese N."/>
            <person name="Submissions S."/>
        </authorList>
    </citation>
    <scope>NUCLEOTIDE SEQUENCE [LARGE SCALE GENOMIC DNA]</scope>
    <source>
        <strain evidence="17">GAS232</strain>
    </source>
</reference>
<keyword evidence="4" id="KW-0410">Iron transport</keyword>
<dbReference type="SUPFAM" id="SSF56935">
    <property type="entry name" value="Porins"/>
    <property type="match status" value="1"/>
</dbReference>
<keyword evidence="6 13" id="KW-0732">Signal</keyword>
<keyword evidence="11" id="KW-0998">Cell outer membrane</keyword>
<dbReference type="Gene3D" id="2.170.130.10">
    <property type="entry name" value="TonB-dependent receptor, plug domain"/>
    <property type="match status" value="1"/>
</dbReference>
<dbReference type="InterPro" id="IPR012910">
    <property type="entry name" value="Plug_dom"/>
</dbReference>
<dbReference type="InterPro" id="IPR013784">
    <property type="entry name" value="Carb-bd-like_fold"/>
</dbReference>
<evidence type="ECO:0000259" key="14">
    <source>
        <dbReference type="Pfam" id="PF00593"/>
    </source>
</evidence>
<dbReference type="EMBL" id="LT629690">
    <property type="protein sequence ID" value="SDE90648.1"/>
    <property type="molecule type" value="Genomic_DNA"/>
</dbReference>
<dbReference type="Pfam" id="PF13620">
    <property type="entry name" value="CarboxypepD_reg"/>
    <property type="match status" value="1"/>
</dbReference>
<keyword evidence="9 12" id="KW-0798">TonB box</keyword>
<keyword evidence="7" id="KW-0408">Iron</keyword>
<evidence type="ECO:0000256" key="8">
    <source>
        <dbReference type="ARBA" id="ARBA00023065"/>
    </source>
</evidence>
<dbReference type="PANTHER" id="PTHR32552:SF68">
    <property type="entry name" value="FERRICHROME OUTER MEMBRANE TRANSPORTER_PHAGE RECEPTOR"/>
    <property type="match status" value="1"/>
</dbReference>
<evidence type="ECO:0000256" key="7">
    <source>
        <dbReference type="ARBA" id="ARBA00023004"/>
    </source>
</evidence>
<dbReference type="GO" id="GO:0030246">
    <property type="term" value="F:carbohydrate binding"/>
    <property type="evidence" value="ECO:0007669"/>
    <property type="project" value="InterPro"/>
</dbReference>
<keyword evidence="10 12" id="KW-0472">Membrane</keyword>
<evidence type="ECO:0000256" key="11">
    <source>
        <dbReference type="ARBA" id="ARBA00023237"/>
    </source>
</evidence>
<dbReference type="Pfam" id="PF00593">
    <property type="entry name" value="TonB_dep_Rec_b-barrel"/>
    <property type="match status" value="1"/>
</dbReference>
<dbReference type="Gene3D" id="2.40.170.20">
    <property type="entry name" value="TonB-dependent receptor, beta-barrel domain"/>
    <property type="match status" value="1"/>
</dbReference>